<evidence type="ECO:0000256" key="5">
    <source>
        <dbReference type="ARBA" id="ARBA00022840"/>
    </source>
</evidence>
<evidence type="ECO:0000256" key="8">
    <source>
        <dbReference type="ARBA" id="ARBA00023306"/>
    </source>
</evidence>
<dbReference type="InterPro" id="IPR013221">
    <property type="entry name" value="Mur_ligase_cen"/>
</dbReference>
<dbReference type="UniPathway" id="UPA00219"/>
<organism evidence="15 16">
    <name type="scientific">Mesorhizobium kowhaii</name>
    <dbReference type="NCBI Taxonomy" id="1300272"/>
    <lineage>
        <taxon>Bacteria</taxon>
        <taxon>Pseudomonadati</taxon>
        <taxon>Pseudomonadota</taxon>
        <taxon>Alphaproteobacteria</taxon>
        <taxon>Hyphomicrobiales</taxon>
        <taxon>Phyllobacteriaceae</taxon>
        <taxon>Mesorhizobium</taxon>
    </lineage>
</organism>
<comment type="catalytic activity">
    <reaction evidence="10 11">
        <text>D-alanyl-D-alanine + UDP-N-acetyl-alpha-D-muramoyl-L-alanyl-gamma-D-glutamyl-meso-2,6-diaminopimelate + ATP = UDP-N-acetyl-alpha-D-muramoyl-L-alanyl-gamma-D-glutamyl-meso-2,6-diaminopimeloyl-D-alanyl-D-alanine + ADP + phosphate + H(+)</text>
        <dbReference type="Rhea" id="RHEA:28374"/>
        <dbReference type="ChEBI" id="CHEBI:15378"/>
        <dbReference type="ChEBI" id="CHEBI:30616"/>
        <dbReference type="ChEBI" id="CHEBI:43474"/>
        <dbReference type="ChEBI" id="CHEBI:57822"/>
        <dbReference type="ChEBI" id="CHEBI:61386"/>
        <dbReference type="ChEBI" id="CHEBI:83905"/>
        <dbReference type="ChEBI" id="CHEBI:456216"/>
        <dbReference type="EC" id="6.3.2.10"/>
    </reaction>
</comment>
<sequence length="485" mass="50905">MSLLWTSEALVTAMDGRPLGPMPEGISGISIDSRSLQPGDAFFAIKGEAMDGHDFATAAIKAGAGVLVVAEGKLPSLGRLTAPIIVVEDVLAALEKLGVAARARSGAKIIAVTGSAGKTTTKEALRHVLSAVGKVHASAQSFNNHWGVPLTLARMPVDCDYAVFEIGMNHPDEIRPLVKMVRPHVAIVTMIAAAHLGFFRNLDEIARAKAEIFEGLEPDGAAILNRDDARWKLLDKMAHAAGVEHVYGFGENARSTFKLVKCELHADHSDITARIGGHEVTARIGAPGRHMVQNVLAVLGAAHLVGADLDRVALALADLSAERGRGKRHVLRHPGGSTSSHPGGPITLIDESYNANPASMGAAMALLNATPVTGEGRRIAVLGDMLELGDHSAKLHAALADLIVGTGTQTVFLGGPEMRALAERLPAEIKTEYRAGVEELKPVLLAALKPGDVVMIKSSKGIGFAKLVDALLGKFPAETTTSKQT</sequence>
<evidence type="ECO:0000256" key="3">
    <source>
        <dbReference type="ARBA" id="ARBA00022618"/>
    </source>
</evidence>
<dbReference type="InterPro" id="IPR005863">
    <property type="entry name" value="UDP-N-AcMur_synth"/>
</dbReference>
<keyword evidence="3 10" id="KW-0132">Cell division</keyword>
<evidence type="ECO:0000256" key="1">
    <source>
        <dbReference type="ARBA" id="ARBA00022490"/>
    </source>
</evidence>
<dbReference type="Gene3D" id="3.90.190.20">
    <property type="entry name" value="Mur ligase, C-terminal domain"/>
    <property type="match status" value="1"/>
</dbReference>
<evidence type="ECO:0000256" key="11">
    <source>
        <dbReference type="RuleBase" id="RU004136"/>
    </source>
</evidence>
<keyword evidence="2 10" id="KW-0436">Ligase</keyword>
<dbReference type="InterPro" id="IPR035911">
    <property type="entry name" value="MurE/MurF_N"/>
</dbReference>
<dbReference type="InterPro" id="IPR036565">
    <property type="entry name" value="Mur-like_cat_sf"/>
</dbReference>
<reference evidence="16" key="1">
    <citation type="submission" date="2017-03" db="EMBL/GenBank/DDBJ databases">
        <authorList>
            <person name="Safronova V.I."/>
            <person name="Sazanova A.L."/>
            <person name="Chirak E.R."/>
        </authorList>
    </citation>
    <scope>NUCLEOTIDE SEQUENCE [LARGE SCALE GENOMIC DNA]</scope>
    <source>
        <strain evidence="16">Ach-343</strain>
    </source>
</reference>
<dbReference type="GO" id="GO:0005737">
    <property type="term" value="C:cytoplasm"/>
    <property type="evidence" value="ECO:0007669"/>
    <property type="project" value="UniProtKB-SubCell"/>
</dbReference>
<dbReference type="NCBIfam" id="TIGR01143">
    <property type="entry name" value="murF"/>
    <property type="match status" value="1"/>
</dbReference>
<keyword evidence="1 10" id="KW-0963">Cytoplasm</keyword>
<dbReference type="GO" id="GO:0008360">
    <property type="term" value="P:regulation of cell shape"/>
    <property type="evidence" value="ECO:0007669"/>
    <property type="project" value="UniProtKB-KW"/>
</dbReference>
<dbReference type="GO" id="GO:0009252">
    <property type="term" value="P:peptidoglycan biosynthetic process"/>
    <property type="evidence" value="ECO:0007669"/>
    <property type="project" value="UniProtKB-UniRule"/>
</dbReference>
<dbReference type="Gene3D" id="3.40.1390.10">
    <property type="entry name" value="MurE/MurF, N-terminal domain"/>
    <property type="match status" value="1"/>
</dbReference>
<dbReference type="Pfam" id="PF02875">
    <property type="entry name" value="Mur_ligase_C"/>
    <property type="match status" value="1"/>
</dbReference>
<dbReference type="EC" id="6.3.2.10" evidence="10 11"/>
<dbReference type="PANTHER" id="PTHR43024">
    <property type="entry name" value="UDP-N-ACETYLMURAMOYL-TRIPEPTIDE--D-ALANYL-D-ALANINE LIGASE"/>
    <property type="match status" value="1"/>
</dbReference>
<feature type="domain" description="Mur ligase central" evidence="14">
    <location>
        <begin position="112"/>
        <end position="302"/>
    </location>
</feature>
<dbReference type="HAMAP" id="MF_02019">
    <property type="entry name" value="MurF"/>
    <property type="match status" value="1"/>
</dbReference>
<comment type="caution">
    <text evidence="15">The sequence shown here is derived from an EMBL/GenBank/DDBJ whole genome shotgun (WGS) entry which is preliminary data.</text>
</comment>
<dbReference type="GO" id="GO:0051301">
    <property type="term" value="P:cell division"/>
    <property type="evidence" value="ECO:0007669"/>
    <property type="project" value="UniProtKB-KW"/>
</dbReference>
<protein>
    <recommendedName>
        <fullName evidence="10 11">UDP-N-acetylmuramoyl-tripeptide--D-alanyl-D-alanine ligase</fullName>
        <ecNumber evidence="10 11">6.3.2.10</ecNumber>
    </recommendedName>
    <alternativeName>
        <fullName evidence="10">D-alanyl-D-alanine-adding enzyme</fullName>
    </alternativeName>
</protein>
<dbReference type="GO" id="GO:0071555">
    <property type="term" value="P:cell wall organization"/>
    <property type="evidence" value="ECO:0007669"/>
    <property type="project" value="UniProtKB-KW"/>
</dbReference>
<dbReference type="InterPro" id="IPR036615">
    <property type="entry name" value="Mur_ligase_C_dom_sf"/>
</dbReference>
<evidence type="ECO:0000313" key="16">
    <source>
        <dbReference type="Proteomes" id="UP000248616"/>
    </source>
</evidence>
<evidence type="ECO:0000256" key="6">
    <source>
        <dbReference type="ARBA" id="ARBA00022960"/>
    </source>
</evidence>
<dbReference type="InterPro" id="IPR004101">
    <property type="entry name" value="Mur_ligase_C"/>
</dbReference>
<evidence type="ECO:0000256" key="10">
    <source>
        <dbReference type="HAMAP-Rule" id="MF_02019"/>
    </source>
</evidence>
<dbReference type="AlphaFoldDB" id="A0A2W7E9I3"/>
<dbReference type="InterPro" id="IPR051046">
    <property type="entry name" value="MurCDEF_CellWall_CoF430Synth"/>
</dbReference>
<dbReference type="RefSeq" id="WP_111543657.1">
    <property type="nucleotide sequence ID" value="NZ_MZXV01000013.1"/>
</dbReference>
<dbReference type="Proteomes" id="UP000248616">
    <property type="component" value="Unassembled WGS sequence"/>
</dbReference>
<gene>
    <name evidence="10" type="primary">murF</name>
    <name evidence="15" type="ORF">B5V02_08420</name>
</gene>
<dbReference type="InterPro" id="IPR000713">
    <property type="entry name" value="Mur_ligase_N"/>
</dbReference>
<name>A0A2W7E9I3_9HYPH</name>
<dbReference type="OrthoDB" id="9801978at2"/>
<dbReference type="EMBL" id="MZXV01000013">
    <property type="protein sequence ID" value="PZV39916.1"/>
    <property type="molecule type" value="Genomic_DNA"/>
</dbReference>
<keyword evidence="8 10" id="KW-0131">Cell cycle</keyword>
<keyword evidence="9 10" id="KW-0961">Cell wall biogenesis/degradation</keyword>
<dbReference type="NCBIfam" id="NF010693">
    <property type="entry name" value="PRK14093.1"/>
    <property type="match status" value="1"/>
</dbReference>
<dbReference type="Gene3D" id="3.40.1190.10">
    <property type="entry name" value="Mur-like, catalytic domain"/>
    <property type="match status" value="1"/>
</dbReference>
<dbReference type="Pfam" id="PF01225">
    <property type="entry name" value="Mur_ligase"/>
    <property type="match status" value="1"/>
</dbReference>
<evidence type="ECO:0000256" key="7">
    <source>
        <dbReference type="ARBA" id="ARBA00022984"/>
    </source>
</evidence>
<keyword evidence="6 10" id="KW-0133">Cell shape</keyword>
<feature type="domain" description="Mur ligase N-terminal catalytic" evidence="12">
    <location>
        <begin position="26"/>
        <end position="97"/>
    </location>
</feature>
<dbReference type="PANTHER" id="PTHR43024:SF1">
    <property type="entry name" value="UDP-N-ACETYLMURAMOYL-TRIPEPTIDE--D-ALANYL-D-ALANINE LIGASE"/>
    <property type="match status" value="1"/>
</dbReference>
<keyword evidence="16" id="KW-1185">Reference proteome</keyword>
<comment type="pathway">
    <text evidence="10 11">Cell wall biogenesis; peptidoglycan biosynthesis.</text>
</comment>
<feature type="binding site" evidence="10">
    <location>
        <begin position="114"/>
        <end position="120"/>
    </location>
    <ligand>
        <name>ATP</name>
        <dbReference type="ChEBI" id="CHEBI:30616"/>
    </ligand>
</feature>
<evidence type="ECO:0000313" key="15">
    <source>
        <dbReference type="EMBL" id="PZV39916.1"/>
    </source>
</evidence>
<evidence type="ECO:0000259" key="12">
    <source>
        <dbReference type="Pfam" id="PF01225"/>
    </source>
</evidence>
<evidence type="ECO:0000256" key="2">
    <source>
        <dbReference type="ARBA" id="ARBA00022598"/>
    </source>
</evidence>
<dbReference type="GO" id="GO:0008766">
    <property type="term" value="F:UDP-N-acetylmuramoylalanyl-D-glutamyl-2,6-diaminopimelate-D-alanyl-D-alanine ligase activity"/>
    <property type="evidence" value="ECO:0007669"/>
    <property type="project" value="RHEA"/>
</dbReference>
<comment type="subcellular location">
    <subcellularLocation>
        <location evidence="10 11">Cytoplasm</location>
    </subcellularLocation>
</comment>
<keyword evidence="7 10" id="KW-0573">Peptidoglycan synthesis</keyword>
<comment type="similarity">
    <text evidence="10">Belongs to the MurCDEF family. MurF subfamily.</text>
</comment>
<accession>A0A2W7E9I3</accession>
<dbReference type="GO" id="GO:0047480">
    <property type="term" value="F:UDP-N-acetylmuramoyl-tripeptide-D-alanyl-D-alanine ligase activity"/>
    <property type="evidence" value="ECO:0007669"/>
    <property type="project" value="UniProtKB-UniRule"/>
</dbReference>
<proteinExistence type="inferred from homology"/>
<dbReference type="SUPFAM" id="SSF53244">
    <property type="entry name" value="MurD-like peptide ligases, peptide-binding domain"/>
    <property type="match status" value="1"/>
</dbReference>
<comment type="function">
    <text evidence="10 11">Involved in cell wall formation. Catalyzes the final step in the synthesis of UDP-N-acetylmuramoyl-pentapeptide, the precursor of murein.</text>
</comment>
<dbReference type="Pfam" id="PF08245">
    <property type="entry name" value="Mur_ligase_M"/>
    <property type="match status" value="1"/>
</dbReference>
<evidence type="ECO:0000256" key="9">
    <source>
        <dbReference type="ARBA" id="ARBA00023316"/>
    </source>
</evidence>
<evidence type="ECO:0000256" key="4">
    <source>
        <dbReference type="ARBA" id="ARBA00022741"/>
    </source>
</evidence>
<evidence type="ECO:0000259" key="14">
    <source>
        <dbReference type="Pfam" id="PF08245"/>
    </source>
</evidence>
<dbReference type="SUPFAM" id="SSF63418">
    <property type="entry name" value="MurE/MurF N-terminal domain"/>
    <property type="match status" value="1"/>
</dbReference>
<feature type="domain" description="Mur ligase C-terminal" evidence="13">
    <location>
        <begin position="344"/>
        <end position="459"/>
    </location>
</feature>
<dbReference type="GO" id="GO:0005524">
    <property type="term" value="F:ATP binding"/>
    <property type="evidence" value="ECO:0007669"/>
    <property type="project" value="UniProtKB-UniRule"/>
</dbReference>
<keyword evidence="4 10" id="KW-0547">Nucleotide-binding</keyword>
<keyword evidence="5 10" id="KW-0067">ATP-binding</keyword>
<evidence type="ECO:0000259" key="13">
    <source>
        <dbReference type="Pfam" id="PF02875"/>
    </source>
</evidence>
<dbReference type="SUPFAM" id="SSF53623">
    <property type="entry name" value="MurD-like peptide ligases, catalytic domain"/>
    <property type="match status" value="1"/>
</dbReference>